<name>A0A191WJD8_9MICO</name>
<dbReference type="STRING" id="453304.ATC03_18825"/>
<proteinExistence type="predicted"/>
<dbReference type="Gene3D" id="3.10.450.50">
    <property type="match status" value="1"/>
</dbReference>
<reference evidence="3" key="2">
    <citation type="submission" date="2016-01" db="EMBL/GenBank/DDBJ databases">
        <title>Complete genome sequence of Agromyces aureus AR33T and comparison with related organisms.</title>
        <authorList>
            <person name="Corretto E."/>
            <person name="Antonielli L."/>
            <person name="Sessitsch A."/>
            <person name="Brader G."/>
        </authorList>
    </citation>
    <scope>NUCLEOTIDE SEQUENCE [LARGE SCALE GENOMIC DNA]</scope>
    <source>
        <strain evidence="3">AR33</strain>
    </source>
</reference>
<reference evidence="2 3" key="1">
    <citation type="journal article" date="2016" name="Int. J. Syst. Evol. Microbiol.">
        <title>Agromyces aureus sp. nov., isolated from the rhizosphere of Salix caprea L. grown in a heavy-metal-contaminated soil.</title>
        <authorList>
            <person name="Corretto E."/>
            <person name="Antonielli L."/>
            <person name="Sessitsch A."/>
            <person name="Compant S."/>
            <person name="Gorfer M."/>
            <person name="Kuffner M."/>
            <person name="Brader G."/>
        </authorList>
    </citation>
    <scope>NUCLEOTIDE SEQUENCE [LARGE SCALE GENOMIC DNA]</scope>
    <source>
        <strain evidence="2 3">AR33</strain>
    </source>
</reference>
<dbReference type="InterPro" id="IPR032710">
    <property type="entry name" value="NTF2-like_dom_sf"/>
</dbReference>
<protein>
    <recommendedName>
        <fullName evidence="1">SnoaL-like domain-containing protein</fullName>
    </recommendedName>
</protein>
<feature type="domain" description="SnoaL-like" evidence="1">
    <location>
        <begin position="24"/>
        <end position="149"/>
    </location>
</feature>
<gene>
    <name evidence="2" type="ORF">ATC03_18825</name>
</gene>
<dbReference type="CDD" id="cd00531">
    <property type="entry name" value="NTF2_like"/>
    <property type="match status" value="1"/>
</dbReference>
<dbReference type="Proteomes" id="UP000078437">
    <property type="component" value="Chromosome"/>
</dbReference>
<dbReference type="Pfam" id="PF13577">
    <property type="entry name" value="SnoaL_4"/>
    <property type="match status" value="1"/>
</dbReference>
<dbReference type="OrthoDB" id="4941530at2"/>
<accession>A0A191WJD8</accession>
<evidence type="ECO:0000259" key="1">
    <source>
        <dbReference type="Pfam" id="PF13577"/>
    </source>
</evidence>
<dbReference type="EMBL" id="CP013979">
    <property type="protein sequence ID" value="ANJ28440.1"/>
    <property type="molecule type" value="Genomic_DNA"/>
</dbReference>
<dbReference type="RefSeq" id="WP_084003629.1">
    <property type="nucleotide sequence ID" value="NZ_CP013979.1"/>
</dbReference>
<organism evidence="2 3">
    <name type="scientific">Agromyces aureus</name>
    <dbReference type="NCBI Taxonomy" id="453304"/>
    <lineage>
        <taxon>Bacteria</taxon>
        <taxon>Bacillati</taxon>
        <taxon>Actinomycetota</taxon>
        <taxon>Actinomycetes</taxon>
        <taxon>Micrococcales</taxon>
        <taxon>Microbacteriaceae</taxon>
        <taxon>Agromyces</taxon>
    </lineage>
</organism>
<dbReference type="InterPro" id="IPR037401">
    <property type="entry name" value="SnoaL-like"/>
</dbReference>
<dbReference type="AlphaFoldDB" id="A0A191WJD8"/>
<evidence type="ECO:0000313" key="3">
    <source>
        <dbReference type="Proteomes" id="UP000078437"/>
    </source>
</evidence>
<dbReference type="SUPFAM" id="SSF54427">
    <property type="entry name" value="NTF2-like"/>
    <property type="match status" value="1"/>
</dbReference>
<sequence>MTRSADTTTGVAAPALPALPALAADDRAELTDLVSRLGAALDEHRFDVLAGLFTADATARTPGGTAEGRDAVVAQATRNHVGYERLHHVMTNVLVEPAHDAADGVRSARIRANLTAHFAHADGVPVQVLGAVYRFGAQKTDAGWRFTELQVAPVWRTAAA</sequence>
<evidence type="ECO:0000313" key="2">
    <source>
        <dbReference type="EMBL" id="ANJ28440.1"/>
    </source>
</evidence>
<keyword evidence="3" id="KW-1185">Reference proteome</keyword>
<dbReference type="KEGG" id="agy:ATC03_18825"/>